<protein>
    <submittedName>
        <fullName evidence="1">Uncharacterized protein</fullName>
    </submittedName>
</protein>
<evidence type="ECO:0000313" key="1">
    <source>
        <dbReference type="EMBL" id="SVA58951.1"/>
    </source>
</evidence>
<dbReference type="AlphaFoldDB" id="A0A381X379"/>
<proteinExistence type="predicted"/>
<gene>
    <name evidence="1" type="ORF">METZ01_LOCUS111805</name>
</gene>
<name>A0A381X379_9ZZZZ</name>
<accession>A0A381X379</accession>
<organism evidence="1">
    <name type="scientific">marine metagenome</name>
    <dbReference type="NCBI Taxonomy" id="408172"/>
    <lineage>
        <taxon>unclassified sequences</taxon>
        <taxon>metagenomes</taxon>
        <taxon>ecological metagenomes</taxon>
    </lineage>
</organism>
<dbReference type="EMBL" id="UINC01013683">
    <property type="protein sequence ID" value="SVA58951.1"/>
    <property type="molecule type" value="Genomic_DNA"/>
</dbReference>
<reference evidence="1" key="1">
    <citation type="submission" date="2018-05" db="EMBL/GenBank/DDBJ databases">
        <authorList>
            <person name="Lanie J.A."/>
            <person name="Ng W.-L."/>
            <person name="Kazmierczak K.M."/>
            <person name="Andrzejewski T.M."/>
            <person name="Davidsen T.M."/>
            <person name="Wayne K.J."/>
            <person name="Tettelin H."/>
            <person name="Glass J.I."/>
            <person name="Rusch D."/>
            <person name="Podicherti R."/>
            <person name="Tsui H.-C.T."/>
            <person name="Winkler M.E."/>
        </authorList>
    </citation>
    <scope>NUCLEOTIDE SEQUENCE</scope>
</reference>
<sequence>MHETFSWRKWNDFILEKSGVIEESDYKFVLTVPKHIYGGMRAVFNSKKAAEKYMEDHIGSEAWKHVRIKKEKVK</sequence>